<feature type="region of interest" description="Disordered" evidence="3">
    <location>
        <begin position="1"/>
        <end position="34"/>
    </location>
</feature>
<evidence type="ECO:0000313" key="5">
    <source>
        <dbReference type="EMBL" id="KNE57205.1"/>
    </source>
</evidence>
<dbReference type="EMBL" id="GG745331">
    <property type="protein sequence ID" value="KNE57205.1"/>
    <property type="molecule type" value="Genomic_DNA"/>
</dbReference>
<dbReference type="Proteomes" id="UP000054350">
    <property type="component" value="Unassembled WGS sequence"/>
</dbReference>
<reference evidence="6" key="2">
    <citation type="submission" date="2009-11" db="EMBL/GenBank/DDBJ databases">
        <title>The Genome Sequence of Allomyces macrogynus strain ATCC 38327.</title>
        <authorList>
            <consortium name="The Broad Institute Genome Sequencing Platform"/>
            <person name="Russ C."/>
            <person name="Cuomo C."/>
            <person name="Shea T."/>
            <person name="Young S.K."/>
            <person name="Zeng Q."/>
            <person name="Koehrsen M."/>
            <person name="Haas B."/>
            <person name="Borodovsky M."/>
            <person name="Guigo R."/>
            <person name="Alvarado L."/>
            <person name="Berlin A."/>
            <person name="Borenstein D."/>
            <person name="Chen Z."/>
            <person name="Engels R."/>
            <person name="Freedman E."/>
            <person name="Gellesch M."/>
            <person name="Goldberg J."/>
            <person name="Griggs A."/>
            <person name="Gujja S."/>
            <person name="Heiman D."/>
            <person name="Hepburn T."/>
            <person name="Howarth C."/>
            <person name="Jen D."/>
            <person name="Larson L."/>
            <person name="Lewis B."/>
            <person name="Mehta T."/>
            <person name="Park D."/>
            <person name="Pearson M."/>
            <person name="Roberts A."/>
            <person name="Saif S."/>
            <person name="Shenoy N."/>
            <person name="Sisk P."/>
            <person name="Stolte C."/>
            <person name="Sykes S."/>
            <person name="Walk T."/>
            <person name="White J."/>
            <person name="Yandava C."/>
            <person name="Burger G."/>
            <person name="Gray M.W."/>
            <person name="Holland P.W.H."/>
            <person name="King N."/>
            <person name="Lang F.B.F."/>
            <person name="Roger A.J."/>
            <person name="Ruiz-Trillo I."/>
            <person name="Lander E."/>
            <person name="Nusbaum C."/>
        </authorList>
    </citation>
    <scope>NUCLEOTIDE SEQUENCE [LARGE SCALE GENOMIC DNA]</scope>
    <source>
        <strain evidence="6">ATCC 38327</strain>
    </source>
</reference>
<dbReference type="Pfam" id="PF08614">
    <property type="entry name" value="ATG16"/>
    <property type="match status" value="1"/>
</dbReference>
<keyword evidence="6" id="KW-1185">Reference proteome</keyword>
<dbReference type="InterPro" id="IPR013923">
    <property type="entry name" value="Autophagy-rel_prot_16_dom"/>
</dbReference>
<protein>
    <recommendedName>
        <fullName evidence="4">Autophagy-related protein 16 domain-containing protein</fullName>
    </recommendedName>
</protein>
<dbReference type="AlphaFoldDB" id="A0A0L0S451"/>
<feature type="domain" description="Autophagy-related protein 16" evidence="4">
    <location>
        <begin position="42"/>
        <end position="245"/>
    </location>
</feature>
<evidence type="ECO:0000256" key="2">
    <source>
        <dbReference type="SAM" id="Coils"/>
    </source>
</evidence>
<organism evidence="5 6">
    <name type="scientific">Allomyces macrogynus (strain ATCC 38327)</name>
    <name type="common">Allomyces javanicus var. macrogynus</name>
    <dbReference type="NCBI Taxonomy" id="578462"/>
    <lineage>
        <taxon>Eukaryota</taxon>
        <taxon>Fungi</taxon>
        <taxon>Fungi incertae sedis</taxon>
        <taxon>Blastocladiomycota</taxon>
        <taxon>Blastocladiomycetes</taxon>
        <taxon>Blastocladiales</taxon>
        <taxon>Blastocladiaceae</taxon>
        <taxon>Allomyces</taxon>
    </lineage>
</organism>
<reference evidence="5 6" key="1">
    <citation type="submission" date="2009-11" db="EMBL/GenBank/DDBJ databases">
        <title>Annotation of Allomyces macrogynus ATCC 38327.</title>
        <authorList>
            <consortium name="The Broad Institute Genome Sequencing Platform"/>
            <person name="Russ C."/>
            <person name="Cuomo C."/>
            <person name="Burger G."/>
            <person name="Gray M.W."/>
            <person name="Holland P.W.H."/>
            <person name="King N."/>
            <person name="Lang F.B.F."/>
            <person name="Roger A.J."/>
            <person name="Ruiz-Trillo I."/>
            <person name="Young S.K."/>
            <person name="Zeng Q."/>
            <person name="Gargeya S."/>
            <person name="Fitzgerald M."/>
            <person name="Haas B."/>
            <person name="Abouelleil A."/>
            <person name="Alvarado L."/>
            <person name="Arachchi H.M."/>
            <person name="Berlin A."/>
            <person name="Chapman S.B."/>
            <person name="Gearin G."/>
            <person name="Goldberg J."/>
            <person name="Griggs A."/>
            <person name="Gujja S."/>
            <person name="Hansen M."/>
            <person name="Heiman D."/>
            <person name="Howarth C."/>
            <person name="Larimer J."/>
            <person name="Lui A."/>
            <person name="MacDonald P.J.P."/>
            <person name="McCowen C."/>
            <person name="Montmayeur A."/>
            <person name="Murphy C."/>
            <person name="Neiman D."/>
            <person name="Pearson M."/>
            <person name="Priest M."/>
            <person name="Roberts A."/>
            <person name="Saif S."/>
            <person name="Shea T."/>
            <person name="Sisk P."/>
            <person name="Stolte C."/>
            <person name="Sykes S."/>
            <person name="Wortman J."/>
            <person name="Nusbaum C."/>
            <person name="Birren B."/>
        </authorList>
    </citation>
    <scope>NUCLEOTIDE SEQUENCE [LARGE SCALE GENOMIC DNA]</scope>
    <source>
        <strain evidence="5 6">ATCC 38327</strain>
    </source>
</reference>
<evidence type="ECO:0000313" key="6">
    <source>
        <dbReference type="Proteomes" id="UP000054350"/>
    </source>
</evidence>
<dbReference type="Gene3D" id="1.20.5.170">
    <property type="match status" value="1"/>
</dbReference>
<sequence length="329" mass="35339">MPDPTDTPAGTEPSAATPSTPADPEPITASAAAPVPPWLARIQAQLDGYDRASAVTRDIINDYSRLFSQALYLNKVVHDLRDAASPAAAVADDQPAPAASAVSPRTRPLSRSASTSHVVDTAALERRLELMRRDKERVEHDLNEQVQQNRDLQALLARQERANRQLAAKVLALTQQVDDLAGKLKDAHNTNYAKDQAIVVLQDELAATQLELNVKSEQHEKAKVEYAQLLDRYLKEKSALAAKVNDANEFIEATRSLSTRVKSTFTSLFTGGGGAAAAASSMPVTSEPWPPKNEDAEVVPQQVERTVSPSASPSPGHSTSSRPAASTSK</sequence>
<feature type="compositionally biased region" description="Low complexity" evidence="3">
    <location>
        <begin position="7"/>
        <end position="26"/>
    </location>
</feature>
<feature type="region of interest" description="Disordered" evidence="3">
    <location>
        <begin position="272"/>
        <end position="329"/>
    </location>
</feature>
<feature type="compositionally biased region" description="Polar residues" evidence="3">
    <location>
        <begin position="109"/>
        <end position="118"/>
    </location>
</feature>
<feature type="coiled-coil region" evidence="2">
    <location>
        <begin position="121"/>
        <end position="176"/>
    </location>
</feature>
<feature type="compositionally biased region" description="Low complexity" evidence="3">
    <location>
        <begin position="87"/>
        <end position="104"/>
    </location>
</feature>
<feature type="region of interest" description="Disordered" evidence="3">
    <location>
        <begin position="87"/>
        <end position="118"/>
    </location>
</feature>
<gene>
    <name evidence="5" type="ORF">AMAG_02946</name>
</gene>
<keyword evidence="2" id="KW-0175">Coiled coil</keyword>
<evidence type="ECO:0000259" key="4">
    <source>
        <dbReference type="Pfam" id="PF08614"/>
    </source>
</evidence>
<dbReference type="VEuPathDB" id="FungiDB:AMAG_02946"/>
<evidence type="ECO:0000256" key="1">
    <source>
        <dbReference type="ARBA" id="ARBA00005331"/>
    </source>
</evidence>
<evidence type="ECO:0000256" key="3">
    <source>
        <dbReference type="SAM" id="MobiDB-lite"/>
    </source>
</evidence>
<accession>A0A0L0S451</accession>
<comment type="similarity">
    <text evidence="1">Belongs to the ATG16 family.</text>
</comment>
<feature type="compositionally biased region" description="Low complexity" evidence="3">
    <location>
        <begin position="308"/>
        <end position="323"/>
    </location>
</feature>
<dbReference type="OrthoDB" id="5599849at2759"/>
<proteinExistence type="inferred from homology"/>
<name>A0A0L0S451_ALLM3</name>